<accession>A0A1H3SR12</accession>
<dbReference type="AlphaFoldDB" id="A0A1H3SR12"/>
<dbReference type="RefSeq" id="WP_074923293.1">
    <property type="nucleotide sequence ID" value="NZ_CP141274.1"/>
</dbReference>
<dbReference type="GeneID" id="94693210"/>
<keyword evidence="1" id="KW-0812">Transmembrane</keyword>
<keyword evidence="1" id="KW-0472">Membrane</keyword>
<organism evidence="1 2">
    <name type="scientific">Delftia lacustris</name>
    <dbReference type="NCBI Taxonomy" id="558537"/>
    <lineage>
        <taxon>Bacteria</taxon>
        <taxon>Pseudomonadati</taxon>
        <taxon>Pseudomonadota</taxon>
        <taxon>Betaproteobacteria</taxon>
        <taxon>Burkholderiales</taxon>
        <taxon>Comamonadaceae</taxon>
        <taxon>Delftia</taxon>
    </lineage>
</organism>
<evidence type="ECO:0000313" key="2">
    <source>
        <dbReference type="Proteomes" id="UP000183417"/>
    </source>
</evidence>
<gene>
    <name evidence="1" type="ORF">SAMN05421547_12219</name>
</gene>
<reference evidence="1 2" key="1">
    <citation type="submission" date="2016-10" db="EMBL/GenBank/DDBJ databases">
        <authorList>
            <person name="de Groot N.N."/>
        </authorList>
    </citation>
    <scope>NUCLEOTIDE SEQUENCE [LARGE SCALE GENOMIC DNA]</scope>
    <source>
        <strain evidence="1 2">LMG 24775</strain>
    </source>
</reference>
<proteinExistence type="predicted"/>
<sequence>MTAPAPTSPSSCVSAATAIPDEQLHALVDDRLPAPQAQALREQLDADSAARVEQWQRQRQLLRALHGARSEPPMPDEMRAAAEQLQGLQKRQQQWWRWGGMAAGWLLAFGLGWLVHGQQAAPAAPSTADTLAAAAPARFAHQAAVAHAVYQPEQRHPVEVEAAQQAHLLQWLSKRLGRPLKLPALTELGYELVGGRLLPGDSGARAQFMYQDAAGERITLYLGALEDPATRGETAFRFSSDGPVPSFYWVDQGFGYALSGALPRNRLLQLATAVHQQL</sequence>
<evidence type="ECO:0000313" key="1">
    <source>
        <dbReference type="EMBL" id="SDZ40140.1"/>
    </source>
</evidence>
<dbReference type="EMBL" id="FNPE01000022">
    <property type="protein sequence ID" value="SDZ40140.1"/>
    <property type="molecule type" value="Genomic_DNA"/>
</dbReference>
<dbReference type="Proteomes" id="UP000183417">
    <property type="component" value="Unassembled WGS sequence"/>
</dbReference>
<name>A0A1H3SR12_9BURK</name>
<protein>
    <submittedName>
        <fullName evidence="1">Transmembrane transcriptional regulator (Anti-sigma factor RsiW)</fullName>
    </submittedName>
</protein>